<evidence type="ECO:0000313" key="3">
    <source>
        <dbReference type="WBParaSite" id="Hba_19416"/>
    </source>
</evidence>
<dbReference type="WBParaSite" id="Hba_19416">
    <property type="protein sequence ID" value="Hba_19416"/>
    <property type="gene ID" value="Hba_19416"/>
</dbReference>
<keyword evidence="1" id="KW-0812">Transmembrane</keyword>
<accession>A0A1I7XNV2</accession>
<evidence type="ECO:0000256" key="1">
    <source>
        <dbReference type="SAM" id="Phobius"/>
    </source>
</evidence>
<feature type="transmembrane region" description="Helical" evidence="1">
    <location>
        <begin position="40"/>
        <end position="63"/>
    </location>
</feature>
<feature type="transmembrane region" description="Helical" evidence="1">
    <location>
        <begin position="69"/>
        <end position="91"/>
    </location>
</feature>
<protein>
    <submittedName>
        <fullName evidence="3">G_PROTEIN_RECEP_F1_2 domain-containing protein</fullName>
    </submittedName>
</protein>
<keyword evidence="2" id="KW-1185">Reference proteome</keyword>
<keyword evidence="1" id="KW-1133">Transmembrane helix</keyword>
<reference evidence="3" key="1">
    <citation type="submission" date="2016-11" db="UniProtKB">
        <authorList>
            <consortium name="WormBaseParasite"/>
        </authorList>
    </citation>
    <scope>IDENTIFICATION</scope>
</reference>
<proteinExistence type="predicted"/>
<dbReference type="SUPFAM" id="SSF81321">
    <property type="entry name" value="Family A G protein-coupled receptor-like"/>
    <property type="match status" value="1"/>
</dbReference>
<sequence length="129" mass="15106">MNTIHIGGLSYSQTTLRVHFGKNNGMVEHQRRVLRTHERIAKTLGVVSCSFLFCWLPFFSLYLTSRINYIYIYIYIYLNTINIDVTQLVYIERVIITIFALYWRHDSSQEQESPCNRLLCGQSAPECCS</sequence>
<dbReference type="Gene3D" id="1.20.1070.10">
    <property type="entry name" value="Rhodopsin 7-helix transmembrane proteins"/>
    <property type="match status" value="1"/>
</dbReference>
<keyword evidence="1" id="KW-0472">Membrane</keyword>
<dbReference type="AlphaFoldDB" id="A0A1I7XNV2"/>
<dbReference type="Proteomes" id="UP000095283">
    <property type="component" value="Unplaced"/>
</dbReference>
<organism evidence="2 3">
    <name type="scientific">Heterorhabditis bacteriophora</name>
    <name type="common">Entomopathogenic nematode worm</name>
    <dbReference type="NCBI Taxonomy" id="37862"/>
    <lineage>
        <taxon>Eukaryota</taxon>
        <taxon>Metazoa</taxon>
        <taxon>Ecdysozoa</taxon>
        <taxon>Nematoda</taxon>
        <taxon>Chromadorea</taxon>
        <taxon>Rhabditida</taxon>
        <taxon>Rhabditina</taxon>
        <taxon>Rhabditomorpha</taxon>
        <taxon>Strongyloidea</taxon>
        <taxon>Heterorhabditidae</taxon>
        <taxon>Heterorhabditis</taxon>
    </lineage>
</organism>
<name>A0A1I7XNV2_HETBA</name>
<evidence type="ECO:0000313" key="2">
    <source>
        <dbReference type="Proteomes" id="UP000095283"/>
    </source>
</evidence>